<accession>A0ABY6XSC2</accession>
<dbReference type="Gene3D" id="1.10.30.50">
    <property type="match status" value="1"/>
</dbReference>
<dbReference type="Pfam" id="PF01844">
    <property type="entry name" value="HNH"/>
    <property type="match status" value="1"/>
</dbReference>
<proteinExistence type="predicted"/>
<protein>
    <recommendedName>
        <fullName evidence="1">HNH domain-containing protein</fullName>
    </recommendedName>
</protein>
<evidence type="ECO:0000313" key="3">
    <source>
        <dbReference type="Proteomes" id="UP000494120"/>
    </source>
</evidence>
<organism evidence="2 3">
    <name type="scientific">Burkholderia aenigmatica</name>
    <dbReference type="NCBI Taxonomy" id="2015348"/>
    <lineage>
        <taxon>Bacteria</taxon>
        <taxon>Pseudomonadati</taxon>
        <taxon>Pseudomonadota</taxon>
        <taxon>Betaproteobacteria</taxon>
        <taxon>Burkholderiales</taxon>
        <taxon>Burkholderiaceae</taxon>
        <taxon>Burkholderia</taxon>
        <taxon>Burkholderia cepacia complex</taxon>
    </lineage>
</organism>
<comment type="caution">
    <text evidence="2">The sequence shown here is derived from an EMBL/GenBank/DDBJ whole genome shotgun (WGS) entry which is preliminary data.</text>
</comment>
<evidence type="ECO:0000313" key="2">
    <source>
        <dbReference type="EMBL" id="VWC73302.1"/>
    </source>
</evidence>
<evidence type="ECO:0000259" key="1">
    <source>
        <dbReference type="Pfam" id="PF01844"/>
    </source>
</evidence>
<dbReference type="RefSeq" id="WP_174957742.1">
    <property type="nucleotide sequence ID" value="NZ_CABVQG010000011.1"/>
</dbReference>
<keyword evidence="3" id="KW-1185">Reference proteome</keyword>
<dbReference type="Proteomes" id="UP000494120">
    <property type="component" value="Unassembled WGS sequence"/>
</dbReference>
<gene>
    <name evidence="2" type="ORF">BLA17378_03405</name>
</gene>
<feature type="domain" description="HNH" evidence="1">
    <location>
        <begin position="11"/>
        <end position="54"/>
    </location>
</feature>
<dbReference type="InterPro" id="IPR002711">
    <property type="entry name" value="HNH"/>
</dbReference>
<dbReference type="EMBL" id="CABVQG010000011">
    <property type="protein sequence ID" value="VWC73302.1"/>
    <property type="molecule type" value="Genomic_DNA"/>
</dbReference>
<sequence length="252" mass="28021">MRNKGFKNKTCVYCGREAVSATADHVIAREFFREHERANLPKVPACAICNNAKSQLEHYVLSVLPLGGVHPDAAATITDQVARRIGKNEKLRRRLAVGQRVRLVRGPDGVWREGMSIPFEGEKLAALACYIALGLAWHHWQIQIAPHAVASARIFSATGTQDFEGMWARIPAEQRITQVYERDVIAYRGGYIETNKNLTLWQIRFFGGVELGDSKQAGETAHTMFVATNDEASWIARHSERAPGCLAPISVD</sequence>
<name>A0ABY6XSC2_9BURK</name>
<reference evidence="2 3" key="1">
    <citation type="submission" date="2019-09" db="EMBL/GenBank/DDBJ databases">
        <authorList>
            <person name="Depoorter E."/>
        </authorList>
    </citation>
    <scope>NUCLEOTIDE SEQUENCE [LARGE SCALE GENOMIC DNA]</scope>
    <source>
        <strain evidence="2 3">R-17378</strain>
    </source>
</reference>